<sequence length="98" mass="11262">MMLLVKLVDLVNWVHSTPAGGETPEQILDVRFSTNLFGCRKKLFQQFRSVIGGSYYKIGGSYYKFDQDLMAFITKISQNFLSTLQLDHQDCCNSWKSL</sequence>
<gene>
    <name evidence="2" type="ORF">TorRG33x02_125630</name>
</gene>
<keyword evidence="3" id="KW-1185">Reference proteome</keyword>
<dbReference type="Proteomes" id="UP000237000">
    <property type="component" value="Unassembled WGS sequence"/>
</dbReference>
<reference evidence="3" key="1">
    <citation type="submission" date="2016-06" db="EMBL/GenBank/DDBJ databases">
        <title>Parallel loss of symbiosis genes in relatives of nitrogen-fixing non-legume Parasponia.</title>
        <authorList>
            <person name="Van Velzen R."/>
            <person name="Holmer R."/>
            <person name="Bu F."/>
            <person name="Rutten L."/>
            <person name="Van Zeijl A."/>
            <person name="Liu W."/>
            <person name="Santuari L."/>
            <person name="Cao Q."/>
            <person name="Sharma T."/>
            <person name="Shen D."/>
            <person name="Roswanjaya Y."/>
            <person name="Wardhani T."/>
            <person name="Kalhor M.S."/>
            <person name="Jansen J."/>
            <person name="Van den Hoogen J."/>
            <person name="Gungor B."/>
            <person name="Hartog M."/>
            <person name="Hontelez J."/>
            <person name="Verver J."/>
            <person name="Yang W.-C."/>
            <person name="Schijlen E."/>
            <person name="Repin R."/>
            <person name="Schilthuizen M."/>
            <person name="Schranz E."/>
            <person name="Heidstra R."/>
            <person name="Miyata K."/>
            <person name="Fedorova E."/>
            <person name="Kohlen W."/>
            <person name="Bisseling T."/>
            <person name="Smit S."/>
            <person name="Geurts R."/>
        </authorList>
    </citation>
    <scope>NUCLEOTIDE SEQUENCE [LARGE SCALE GENOMIC DNA]</scope>
    <source>
        <strain evidence="3">cv. RG33-2</strain>
    </source>
</reference>
<comment type="caution">
    <text evidence="2">The sequence shown here is derived from an EMBL/GenBank/DDBJ whole genome shotgun (WGS) entry which is preliminary data.</text>
</comment>
<name>A0A2P5F1R9_TREOI</name>
<dbReference type="InParanoid" id="A0A2P5F1R9"/>
<protein>
    <submittedName>
        <fullName evidence="2">Uncharacterized protein</fullName>
    </submittedName>
</protein>
<evidence type="ECO:0000313" key="2">
    <source>
        <dbReference type="EMBL" id="PON91732.1"/>
    </source>
</evidence>
<dbReference type="OrthoDB" id="4062651at2759"/>
<dbReference type="EMBL" id="JXTC01000072">
    <property type="protein sequence ID" value="PON91732.1"/>
    <property type="molecule type" value="Genomic_DNA"/>
</dbReference>
<dbReference type="AlphaFoldDB" id="A0A2P5F1R9"/>
<organism evidence="2 3">
    <name type="scientific">Trema orientale</name>
    <name type="common">Charcoal tree</name>
    <name type="synonym">Celtis orientalis</name>
    <dbReference type="NCBI Taxonomy" id="63057"/>
    <lineage>
        <taxon>Eukaryota</taxon>
        <taxon>Viridiplantae</taxon>
        <taxon>Streptophyta</taxon>
        <taxon>Embryophyta</taxon>
        <taxon>Tracheophyta</taxon>
        <taxon>Spermatophyta</taxon>
        <taxon>Magnoliopsida</taxon>
        <taxon>eudicotyledons</taxon>
        <taxon>Gunneridae</taxon>
        <taxon>Pentapetalae</taxon>
        <taxon>rosids</taxon>
        <taxon>fabids</taxon>
        <taxon>Rosales</taxon>
        <taxon>Cannabaceae</taxon>
        <taxon>Trema</taxon>
    </lineage>
</organism>
<evidence type="ECO:0000256" key="1">
    <source>
        <dbReference type="SAM" id="SignalP"/>
    </source>
</evidence>
<keyword evidence="1" id="KW-0732">Signal</keyword>
<evidence type="ECO:0000313" key="3">
    <source>
        <dbReference type="Proteomes" id="UP000237000"/>
    </source>
</evidence>
<feature type="signal peptide" evidence="1">
    <location>
        <begin position="1"/>
        <end position="16"/>
    </location>
</feature>
<accession>A0A2P5F1R9</accession>
<feature type="chain" id="PRO_5015136874" evidence="1">
    <location>
        <begin position="17"/>
        <end position="98"/>
    </location>
</feature>
<proteinExistence type="predicted"/>